<name>A0A2P8FKQ3_9RHOB</name>
<evidence type="ECO:0008006" key="4">
    <source>
        <dbReference type="Google" id="ProtNLM"/>
    </source>
</evidence>
<keyword evidence="3" id="KW-1185">Reference proteome</keyword>
<proteinExistence type="predicted"/>
<accession>A0A2P8FKQ3</accession>
<comment type="caution">
    <text evidence="2">The sequence shown here is derived from an EMBL/GenBank/DDBJ whole genome shotgun (WGS) entry which is preliminary data.</text>
</comment>
<dbReference type="OrthoDB" id="7701610at2"/>
<protein>
    <recommendedName>
        <fullName evidence="4">Outer membrane beta-barrel porin/alpha-amylase</fullName>
    </recommendedName>
</protein>
<evidence type="ECO:0000313" key="3">
    <source>
        <dbReference type="Proteomes" id="UP000240418"/>
    </source>
</evidence>
<feature type="chain" id="PRO_5015146904" description="Outer membrane beta-barrel porin/alpha-amylase" evidence="1">
    <location>
        <begin position="26"/>
        <end position="249"/>
    </location>
</feature>
<gene>
    <name evidence="2" type="ORF">CLV88_101730</name>
</gene>
<keyword evidence="1" id="KW-0732">Signal</keyword>
<dbReference type="Proteomes" id="UP000240418">
    <property type="component" value="Unassembled WGS sequence"/>
</dbReference>
<sequence length="249" mass="26859">MFKTNFAYGCVSAMVACSFAITAQADGNASNPLAAVSNTDIRYQYIDLGSNTSSSDAFIDGAVMLNPDLKLKYEAHYISTDVSGSRQNAFQKLNLKGIYFPSQKQLNETWGIKTAIGLEWILDFGNPTDGTGTGSDQLAPLAGVAFANSKTGLTLIPLVQHFTSYNGSTDVNQTAMRLIALQPFAEGYWAKADLKLPYDWEGEAWPVSAELQIGKNISSSLAIYGDFLVGIGGDRSFEKGVGLGIRFNY</sequence>
<evidence type="ECO:0000313" key="2">
    <source>
        <dbReference type="EMBL" id="PSL22303.1"/>
    </source>
</evidence>
<dbReference type="EMBL" id="PYGJ01000001">
    <property type="protein sequence ID" value="PSL22303.1"/>
    <property type="molecule type" value="Genomic_DNA"/>
</dbReference>
<feature type="signal peptide" evidence="1">
    <location>
        <begin position="1"/>
        <end position="25"/>
    </location>
</feature>
<dbReference type="RefSeq" id="WP_106606965.1">
    <property type="nucleotide sequence ID" value="NZ_PYGJ01000001.1"/>
</dbReference>
<dbReference type="AlphaFoldDB" id="A0A2P8FKQ3"/>
<organism evidence="2 3">
    <name type="scientific">Shimia abyssi</name>
    <dbReference type="NCBI Taxonomy" id="1662395"/>
    <lineage>
        <taxon>Bacteria</taxon>
        <taxon>Pseudomonadati</taxon>
        <taxon>Pseudomonadota</taxon>
        <taxon>Alphaproteobacteria</taxon>
        <taxon>Rhodobacterales</taxon>
        <taxon>Roseobacteraceae</taxon>
    </lineage>
</organism>
<evidence type="ECO:0000256" key="1">
    <source>
        <dbReference type="SAM" id="SignalP"/>
    </source>
</evidence>
<dbReference type="PROSITE" id="PS51257">
    <property type="entry name" value="PROKAR_LIPOPROTEIN"/>
    <property type="match status" value="1"/>
</dbReference>
<reference evidence="2 3" key="1">
    <citation type="submission" date="2018-03" db="EMBL/GenBank/DDBJ databases">
        <title>Genomic Encyclopedia of Archaeal and Bacterial Type Strains, Phase II (KMG-II): from individual species to whole genera.</title>
        <authorList>
            <person name="Goeker M."/>
        </authorList>
    </citation>
    <scope>NUCLEOTIDE SEQUENCE [LARGE SCALE GENOMIC DNA]</scope>
    <source>
        <strain evidence="2 3">DSM 100673</strain>
    </source>
</reference>